<dbReference type="Proteomes" id="UP000193560">
    <property type="component" value="Unassembled WGS sequence"/>
</dbReference>
<organism evidence="14 15">
    <name type="scientific">Absidia repens</name>
    <dbReference type="NCBI Taxonomy" id="90262"/>
    <lineage>
        <taxon>Eukaryota</taxon>
        <taxon>Fungi</taxon>
        <taxon>Fungi incertae sedis</taxon>
        <taxon>Mucoromycota</taxon>
        <taxon>Mucoromycotina</taxon>
        <taxon>Mucoromycetes</taxon>
        <taxon>Mucorales</taxon>
        <taxon>Cunninghamellaceae</taxon>
        <taxon>Absidia</taxon>
    </lineage>
</organism>
<evidence type="ECO:0000256" key="12">
    <source>
        <dbReference type="SAM" id="MobiDB-lite"/>
    </source>
</evidence>
<sequence length="333" mass="35602">MREELISSAINFLNDPKVQTAALTKKVSFLESKGMTAEEIEEAMARASGKAPSTSSATTTTGQSYTQPNGLVLQTSPPPIPTRPRYDWRDLFIAAVLAGGVSYGVWTLAKRVFGPWFKVPTQKELEEDKEKMDDQFQAVEDSLKEIKTQTNEALDSVSEQSKKVEESLTSLETVLKDLKDGDEQRDEEFKNVKEEVESLKELVPKMLDRNKDAQSAVLNDLQNEIKSLKSLLLSRRAPGSSLLEQGSSNTAPAPASPSTSTTPTTAAAATPTTATEGLSPRLSAAFNSSSARPGIPAWQMAAANKSSSSSSSSTDNKSATEPASAASSSSSSS</sequence>
<evidence type="ECO:0000256" key="2">
    <source>
        <dbReference type="ARBA" id="ARBA00022448"/>
    </source>
</evidence>
<feature type="coiled-coil region" evidence="11">
    <location>
        <begin position="122"/>
        <end position="149"/>
    </location>
</feature>
<comment type="subcellular location">
    <subcellularLocation>
        <location evidence="9 10">Peroxisome membrane</location>
    </subcellularLocation>
</comment>
<dbReference type="AlphaFoldDB" id="A0A1X2IXG5"/>
<evidence type="ECO:0000256" key="7">
    <source>
        <dbReference type="ARBA" id="ARBA00029502"/>
    </source>
</evidence>
<dbReference type="GO" id="GO:0005778">
    <property type="term" value="C:peroxisomal membrane"/>
    <property type="evidence" value="ECO:0007669"/>
    <property type="project" value="UniProtKB-SubCell"/>
</dbReference>
<accession>A0A1X2IXG5</accession>
<comment type="caution">
    <text evidence="14">The sequence shown here is derived from an EMBL/GenBank/DDBJ whole genome shotgun (WGS) entry which is preliminary data.</text>
</comment>
<dbReference type="InterPro" id="IPR036388">
    <property type="entry name" value="WH-like_DNA-bd_sf"/>
</dbReference>
<feature type="compositionally biased region" description="Low complexity" evidence="12">
    <location>
        <begin position="250"/>
        <end position="275"/>
    </location>
</feature>
<evidence type="ECO:0000256" key="4">
    <source>
        <dbReference type="ARBA" id="ARBA00023010"/>
    </source>
</evidence>
<keyword evidence="6 10" id="KW-0576">Peroxisome</keyword>
<reference evidence="14 15" key="1">
    <citation type="submission" date="2016-07" db="EMBL/GenBank/DDBJ databases">
        <title>Pervasive Adenine N6-methylation of Active Genes in Fungi.</title>
        <authorList>
            <consortium name="DOE Joint Genome Institute"/>
            <person name="Mondo S.J."/>
            <person name="Dannebaum R.O."/>
            <person name="Kuo R.C."/>
            <person name="Labutti K."/>
            <person name="Haridas S."/>
            <person name="Kuo A."/>
            <person name="Salamov A."/>
            <person name="Ahrendt S.R."/>
            <person name="Lipzen A."/>
            <person name="Sullivan W."/>
            <person name="Andreopoulos W.B."/>
            <person name="Clum A."/>
            <person name="Lindquist E."/>
            <person name="Daum C."/>
            <person name="Ramamoorthy G.K."/>
            <person name="Gryganskyi A."/>
            <person name="Culley D."/>
            <person name="Magnuson J.K."/>
            <person name="James T.Y."/>
            <person name="O'Malley M.A."/>
            <person name="Stajich J.E."/>
            <person name="Spatafora J.W."/>
            <person name="Visel A."/>
            <person name="Grigoriev I.V."/>
        </authorList>
    </citation>
    <scope>NUCLEOTIDE SEQUENCE [LARGE SCALE GENOMIC DNA]</scope>
    <source>
        <strain evidence="14 15">NRRL 1336</strain>
    </source>
</reference>
<keyword evidence="4" id="KW-0811">Translocation</keyword>
<gene>
    <name evidence="14" type="ORF">BCR42DRAFT_365025</name>
</gene>
<feature type="domain" description="Peroxisome membrane anchor protein Pex14p N-terminal" evidence="13">
    <location>
        <begin position="2"/>
        <end position="46"/>
    </location>
</feature>
<evidence type="ECO:0000256" key="8">
    <source>
        <dbReference type="ARBA" id="ARBA00029691"/>
    </source>
</evidence>
<comment type="similarity">
    <text evidence="1 10">Belongs to the peroxin-14 family.</text>
</comment>
<evidence type="ECO:0000256" key="5">
    <source>
        <dbReference type="ARBA" id="ARBA00023136"/>
    </source>
</evidence>
<evidence type="ECO:0000313" key="15">
    <source>
        <dbReference type="Proteomes" id="UP000193560"/>
    </source>
</evidence>
<keyword evidence="3 10" id="KW-0653">Protein transport</keyword>
<dbReference type="InterPro" id="IPR006785">
    <property type="entry name" value="Pex14_N"/>
</dbReference>
<dbReference type="PANTHER" id="PTHR23058">
    <property type="entry name" value="PEROXISOMAL MEMBRANE PROTEIN PEX14"/>
    <property type="match status" value="1"/>
</dbReference>
<evidence type="ECO:0000256" key="11">
    <source>
        <dbReference type="SAM" id="Coils"/>
    </source>
</evidence>
<dbReference type="GO" id="GO:0005102">
    <property type="term" value="F:signaling receptor binding"/>
    <property type="evidence" value="ECO:0007669"/>
    <property type="project" value="TreeGrafter"/>
</dbReference>
<proteinExistence type="inferred from homology"/>
<dbReference type="EMBL" id="MCGE01000002">
    <property type="protein sequence ID" value="ORZ23973.1"/>
    <property type="molecule type" value="Genomic_DNA"/>
</dbReference>
<name>A0A1X2IXG5_9FUNG</name>
<dbReference type="InterPro" id="IPR025655">
    <property type="entry name" value="PEX14"/>
</dbReference>
<evidence type="ECO:0000256" key="9">
    <source>
        <dbReference type="ARBA" id="ARBA00046271"/>
    </source>
</evidence>
<dbReference type="PANTHER" id="PTHR23058:SF0">
    <property type="entry name" value="PEROXISOMAL MEMBRANE PROTEIN PEX14"/>
    <property type="match status" value="1"/>
</dbReference>
<evidence type="ECO:0000256" key="1">
    <source>
        <dbReference type="ARBA" id="ARBA00005443"/>
    </source>
</evidence>
<comment type="function">
    <text evidence="10">Component of the PEX13-PEX14 docking complex, a translocon channel that specifically mediates the import of peroxisomal cargo proteins bound to PEX5 receptor. The PEX13-PEX14 docking complex forms a large import pore which can be opened to a diameter of about 9 nm. Mechanistically, PEX5 receptor along with cargo proteins associates with the PEX14 subunit of the PEX13-PEX14 docking complex in the cytosol, leading to the insertion of the receptor into the organelle membrane with the concomitant translocation of the cargo into the peroxisome matrix.</text>
</comment>
<evidence type="ECO:0000256" key="10">
    <source>
        <dbReference type="RuleBase" id="RU367032"/>
    </source>
</evidence>
<evidence type="ECO:0000259" key="13">
    <source>
        <dbReference type="Pfam" id="PF04695"/>
    </source>
</evidence>
<dbReference type="GO" id="GO:0016560">
    <property type="term" value="P:protein import into peroxisome matrix, docking"/>
    <property type="evidence" value="ECO:0007669"/>
    <property type="project" value="UniProtKB-UniRule"/>
</dbReference>
<dbReference type="STRING" id="90262.A0A1X2IXG5"/>
<feature type="compositionally biased region" description="Low complexity" evidence="12">
    <location>
        <begin position="323"/>
        <end position="333"/>
    </location>
</feature>
<keyword evidence="11" id="KW-0175">Coiled coil</keyword>
<dbReference type="OrthoDB" id="5549158at2759"/>
<evidence type="ECO:0000256" key="6">
    <source>
        <dbReference type="ARBA" id="ARBA00023140"/>
    </source>
</evidence>
<keyword evidence="2 10" id="KW-0813">Transport</keyword>
<dbReference type="GO" id="GO:1990429">
    <property type="term" value="C:peroxisomal importomer complex"/>
    <property type="evidence" value="ECO:0007669"/>
    <property type="project" value="TreeGrafter"/>
</dbReference>
<evidence type="ECO:0000256" key="3">
    <source>
        <dbReference type="ARBA" id="ARBA00022927"/>
    </source>
</evidence>
<dbReference type="Pfam" id="PF04695">
    <property type="entry name" value="Pex14_N"/>
    <property type="match status" value="1"/>
</dbReference>
<keyword evidence="5 10" id="KW-0472">Membrane</keyword>
<feature type="compositionally biased region" description="Low complexity" evidence="12">
    <location>
        <begin position="48"/>
        <end position="68"/>
    </location>
</feature>
<evidence type="ECO:0000313" key="14">
    <source>
        <dbReference type="EMBL" id="ORZ23973.1"/>
    </source>
</evidence>
<feature type="region of interest" description="Disordered" evidence="12">
    <location>
        <begin position="239"/>
        <end position="333"/>
    </location>
</feature>
<feature type="region of interest" description="Disordered" evidence="12">
    <location>
        <begin position="45"/>
        <end position="78"/>
    </location>
</feature>
<keyword evidence="15" id="KW-1185">Reference proteome</keyword>
<dbReference type="Gene3D" id="1.10.10.10">
    <property type="entry name" value="Winged helix-like DNA-binding domain superfamily/Winged helix DNA-binding domain"/>
    <property type="match status" value="1"/>
</dbReference>
<protein>
    <recommendedName>
        <fullName evidence="7 10">Peroxisomal membrane protein PEX14</fullName>
    </recommendedName>
    <alternativeName>
        <fullName evidence="8 10">Peroxin-14</fullName>
    </alternativeName>
</protein>